<dbReference type="Proteomes" id="UP001497382">
    <property type="component" value="Unassembled WGS sequence"/>
</dbReference>
<proteinExistence type="predicted"/>
<dbReference type="EMBL" id="CAXIEN010000303">
    <property type="protein sequence ID" value="CAL1292328.1"/>
    <property type="molecule type" value="Genomic_DNA"/>
</dbReference>
<keyword evidence="3" id="KW-1185">Reference proteome</keyword>
<evidence type="ECO:0000313" key="2">
    <source>
        <dbReference type="EMBL" id="CAL1292328.1"/>
    </source>
</evidence>
<feature type="region of interest" description="Disordered" evidence="1">
    <location>
        <begin position="70"/>
        <end position="93"/>
    </location>
</feature>
<gene>
    <name evidence="2" type="ORF">LARSCL_LOCUS17592</name>
</gene>
<name>A0AAV2B7W4_9ARAC</name>
<evidence type="ECO:0000256" key="1">
    <source>
        <dbReference type="SAM" id="MobiDB-lite"/>
    </source>
</evidence>
<accession>A0AAV2B7W4</accession>
<sequence>MLFWADADEVCRPRECSPFDLVVCFHNLEHSVFSYVAQQGINSKEIKDLRPTNSPVKYSYENDKTMYNERQASGVARRSVKEDGRKKRRTKRLRQRKEKIFGRLLLPSELHHRSFSSSSQLPIANH</sequence>
<reference evidence="2 3" key="1">
    <citation type="submission" date="2024-04" db="EMBL/GenBank/DDBJ databases">
        <authorList>
            <person name="Rising A."/>
            <person name="Reimegard J."/>
            <person name="Sonavane S."/>
            <person name="Akerstrom W."/>
            <person name="Nylinder S."/>
            <person name="Hedman E."/>
            <person name="Kallberg Y."/>
        </authorList>
    </citation>
    <scope>NUCLEOTIDE SEQUENCE [LARGE SCALE GENOMIC DNA]</scope>
</reference>
<comment type="caution">
    <text evidence="2">The sequence shown here is derived from an EMBL/GenBank/DDBJ whole genome shotgun (WGS) entry which is preliminary data.</text>
</comment>
<dbReference type="AlphaFoldDB" id="A0AAV2B7W4"/>
<protein>
    <submittedName>
        <fullName evidence="2">Uncharacterized protein</fullName>
    </submittedName>
</protein>
<evidence type="ECO:0000313" key="3">
    <source>
        <dbReference type="Proteomes" id="UP001497382"/>
    </source>
</evidence>
<organism evidence="2 3">
    <name type="scientific">Larinioides sclopetarius</name>
    <dbReference type="NCBI Taxonomy" id="280406"/>
    <lineage>
        <taxon>Eukaryota</taxon>
        <taxon>Metazoa</taxon>
        <taxon>Ecdysozoa</taxon>
        <taxon>Arthropoda</taxon>
        <taxon>Chelicerata</taxon>
        <taxon>Arachnida</taxon>
        <taxon>Araneae</taxon>
        <taxon>Araneomorphae</taxon>
        <taxon>Entelegynae</taxon>
        <taxon>Araneoidea</taxon>
        <taxon>Araneidae</taxon>
        <taxon>Larinioides</taxon>
    </lineage>
</organism>